<evidence type="ECO:0000313" key="2">
    <source>
        <dbReference type="EMBL" id="KAI0298329.1"/>
    </source>
</evidence>
<keyword evidence="3" id="KW-1185">Reference proteome</keyword>
<comment type="caution">
    <text evidence="2">The sequence shown here is derived from an EMBL/GenBank/DDBJ whole genome shotgun (WGS) entry which is preliminary data.</text>
</comment>
<protein>
    <recommendedName>
        <fullName evidence="4">Secreted protein</fullName>
    </recommendedName>
</protein>
<keyword evidence="1" id="KW-0732">Signal</keyword>
<reference evidence="2" key="1">
    <citation type="journal article" date="2022" name="New Phytol.">
        <title>Evolutionary transition to the ectomycorrhizal habit in the genomes of a hyperdiverse lineage of mushroom-forming fungi.</title>
        <authorList>
            <person name="Looney B."/>
            <person name="Miyauchi S."/>
            <person name="Morin E."/>
            <person name="Drula E."/>
            <person name="Courty P.E."/>
            <person name="Kohler A."/>
            <person name="Kuo A."/>
            <person name="LaButti K."/>
            <person name="Pangilinan J."/>
            <person name="Lipzen A."/>
            <person name="Riley R."/>
            <person name="Andreopoulos W."/>
            <person name="He G."/>
            <person name="Johnson J."/>
            <person name="Nolan M."/>
            <person name="Tritt A."/>
            <person name="Barry K.W."/>
            <person name="Grigoriev I.V."/>
            <person name="Nagy L.G."/>
            <person name="Hibbett D."/>
            <person name="Henrissat B."/>
            <person name="Matheny P.B."/>
            <person name="Labbe J."/>
            <person name="Martin F.M."/>
        </authorList>
    </citation>
    <scope>NUCLEOTIDE SEQUENCE</scope>
    <source>
        <strain evidence="2">BPL690</strain>
    </source>
</reference>
<gene>
    <name evidence="2" type="ORF">B0F90DRAFT_708616</name>
</gene>
<dbReference type="AlphaFoldDB" id="A0AAD4M1U5"/>
<sequence>MITHQGQMLALVGLLVLPLDSVRWGRLAFGHGTCGTWTLGEYCPRISFIPTTSCTVTALRSASWHIERVKHCISSDVMHEYPTRDISLRHHLITSSTSGRLGCLESAIFLM</sequence>
<feature type="signal peptide" evidence="1">
    <location>
        <begin position="1"/>
        <end position="24"/>
    </location>
</feature>
<dbReference type="Proteomes" id="UP001203297">
    <property type="component" value="Unassembled WGS sequence"/>
</dbReference>
<evidence type="ECO:0008006" key="4">
    <source>
        <dbReference type="Google" id="ProtNLM"/>
    </source>
</evidence>
<name>A0AAD4M1U5_9AGAM</name>
<evidence type="ECO:0000313" key="3">
    <source>
        <dbReference type="Proteomes" id="UP001203297"/>
    </source>
</evidence>
<feature type="chain" id="PRO_5042028115" description="Secreted protein" evidence="1">
    <location>
        <begin position="25"/>
        <end position="111"/>
    </location>
</feature>
<evidence type="ECO:0000256" key="1">
    <source>
        <dbReference type="SAM" id="SignalP"/>
    </source>
</evidence>
<accession>A0AAD4M1U5</accession>
<dbReference type="EMBL" id="WTXG01000029">
    <property type="protein sequence ID" value="KAI0298329.1"/>
    <property type="molecule type" value="Genomic_DNA"/>
</dbReference>
<proteinExistence type="predicted"/>
<organism evidence="2 3">
    <name type="scientific">Multifurca ochricompacta</name>
    <dbReference type="NCBI Taxonomy" id="376703"/>
    <lineage>
        <taxon>Eukaryota</taxon>
        <taxon>Fungi</taxon>
        <taxon>Dikarya</taxon>
        <taxon>Basidiomycota</taxon>
        <taxon>Agaricomycotina</taxon>
        <taxon>Agaricomycetes</taxon>
        <taxon>Russulales</taxon>
        <taxon>Russulaceae</taxon>
        <taxon>Multifurca</taxon>
    </lineage>
</organism>